<dbReference type="InterPro" id="IPR058648">
    <property type="entry name" value="HH_CzcB-like"/>
</dbReference>
<keyword evidence="2" id="KW-0813">Transport</keyword>
<dbReference type="AlphaFoldDB" id="A0A941W3H0"/>
<keyword evidence="3" id="KW-0472">Membrane</keyword>
<dbReference type="Pfam" id="PF25975">
    <property type="entry name" value="CzcB_C"/>
    <property type="match status" value="1"/>
</dbReference>
<protein>
    <recommendedName>
        <fullName evidence="10">Efflux RND transporter periplasmic adaptor subunit</fullName>
    </recommendedName>
</protein>
<dbReference type="Pfam" id="PF25893">
    <property type="entry name" value="HH_CzcB"/>
    <property type="match status" value="1"/>
</dbReference>
<evidence type="ECO:0000256" key="1">
    <source>
        <dbReference type="ARBA" id="ARBA00009477"/>
    </source>
</evidence>
<proteinExistence type="inferred from homology"/>
<dbReference type="GO" id="GO:0060003">
    <property type="term" value="P:copper ion export"/>
    <property type="evidence" value="ECO:0007669"/>
    <property type="project" value="TreeGrafter"/>
</dbReference>
<feature type="domain" description="CusB-like beta-barrel" evidence="5">
    <location>
        <begin position="387"/>
        <end position="463"/>
    </location>
</feature>
<evidence type="ECO:0000256" key="2">
    <source>
        <dbReference type="ARBA" id="ARBA00022448"/>
    </source>
</evidence>
<feature type="domain" description="CzcB-like alpha-helical hairpin" evidence="4">
    <location>
        <begin position="273"/>
        <end position="330"/>
    </location>
</feature>
<evidence type="ECO:0000313" key="8">
    <source>
        <dbReference type="EMBL" id="MBS1258558.1"/>
    </source>
</evidence>
<accession>A0A941W3H0</accession>
<dbReference type="InterPro" id="IPR058792">
    <property type="entry name" value="Beta-barrel_RND_2"/>
</dbReference>
<dbReference type="InterPro" id="IPR006143">
    <property type="entry name" value="RND_pump_MFP"/>
</dbReference>
<comment type="caution">
    <text evidence="8">The sequence shown here is derived from an EMBL/GenBank/DDBJ whole genome shotgun (WGS) entry which is preliminary data.</text>
</comment>
<dbReference type="Gene3D" id="1.10.287.470">
    <property type="entry name" value="Helix hairpin bin"/>
    <property type="match status" value="1"/>
</dbReference>
<feature type="transmembrane region" description="Helical" evidence="3">
    <location>
        <begin position="6"/>
        <end position="30"/>
    </location>
</feature>
<organism evidence="8 9">
    <name type="scientific">Candidatus Scalindua arabica</name>
    <dbReference type="NCBI Taxonomy" id="1127984"/>
    <lineage>
        <taxon>Bacteria</taxon>
        <taxon>Pseudomonadati</taxon>
        <taxon>Planctomycetota</taxon>
        <taxon>Candidatus Brocadiia</taxon>
        <taxon>Candidatus Brocadiales</taxon>
        <taxon>Candidatus Scalinduaceae</taxon>
        <taxon>Candidatus Scalindua</taxon>
    </lineage>
</organism>
<evidence type="ECO:0000259" key="5">
    <source>
        <dbReference type="Pfam" id="PF25954"/>
    </source>
</evidence>
<comment type="similarity">
    <text evidence="1">Belongs to the membrane fusion protein (MFP) (TC 8.A.1) family.</text>
</comment>
<dbReference type="Pfam" id="PF25973">
    <property type="entry name" value="BSH_CzcB"/>
    <property type="match status" value="1"/>
</dbReference>
<dbReference type="FunFam" id="2.40.30.170:FF:000010">
    <property type="entry name" value="Efflux RND transporter periplasmic adaptor subunit"/>
    <property type="match status" value="1"/>
</dbReference>
<dbReference type="Proteomes" id="UP000722750">
    <property type="component" value="Unassembled WGS sequence"/>
</dbReference>
<evidence type="ECO:0000259" key="7">
    <source>
        <dbReference type="Pfam" id="PF25975"/>
    </source>
</evidence>
<evidence type="ECO:0000256" key="3">
    <source>
        <dbReference type="SAM" id="Phobius"/>
    </source>
</evidence>
<dbReference type="GO" id="GO:0022857">
    <property type="term" value="F:transmembrane transporter activity"/>
    <property type="evidence" value="ECO:0007669"/>
    <property type="project" value="InterPro"/>
</dbReference>
<dbReference type="GO" id="GO:0046914">
    <property type="term" value="F:transition metal ion binding"/>
    <property type="evidence" value="ECO:0007669"/>
    <property type="project" value="TreeGrafter"/>
</dbReference>
<evidence type="ECO:0000259" key="4">
    <source>
        <dbReference type="Pfam" id="PF25893"/>
    </source>
</evidence>
<dbReference type="Pfam" id="PF25954">
    <property type="entry name" value="Beta-barrel_RND_2"/>
    <property type="match status" value="1"/>
</dbReference>
<feature type="domain" description="CzcB-like C-terminal circularly permuted SH3-like" evidence="7">
    <location>
        <begin position="471"/>
        <end position="531"/>
    </location>
</feature>
<dbReference type="GO" id="GO:0015679">
    <property type="term" value="P:plasma membrane copper ion transport"/>
    <property type="evidence" value="ECO:0007669"/>
    <property type="project" value="TreeGrafter"/>
</dbReference>
<dbReference type="PANTHER" id="PTHR30097:SF4">
    <property type="entry name" value="SLR6042 PROTEIN"/>
    <property type="match status" value="1"/>
</dbReference>
<dbReference type="PANTHER" id="PTHR30097">
    <property type="entry name" value="CATION EFFLUX SYSTEM PROTEIN CUSB"/>
    <property type="match status" value="1"/>
</dbReference>
<feature type="domain" description="CzcB-like barrel-sandwich hybrid" evidence="6">
    <location>
        <begin position="235"/>
        <end position="384"/>
    </location>
</feature>
<keyword evidence="3" id="KW-0812">Transmembrane</keyword>
<dbReference type="InterPro" id="IPR058649">
    <property type="entry name" value="CzcB_C"/>
</dbReference>
<dbReference type="GO" id="GO:0016020">
    <property type="term" value="C:membrane"/>
    <property type="evidence" value="ECO:0007669"/>
    <property type="project" value="InterPro"/>
</dbReference>
<dbReference type="SUPFAM" id="SSF111369">
    <property type="entry name" value="HlyD-like secretion proteins"/>
    <property type="match status" value="1"/>
</dbReference>
<reference evidence="8" key="1">
    <citation type="journal article" date="2021" name="ISME J.">
        <title>Fine-scale metabolic discontinuity in a stratified prokaryote microbiome of a Red Sea deep halocline.</title>
        <authorList>
            <person name="Michoud G."/>
            <person name="Ngugi D.K."/>
            <person name="Barozzi A."/>
            <person name="Merlino G."/>
            <person name="Calleja M.L."/>
            <person name="Delgado-Huertas A."/>
            <person name="Moran X.A.G."/>
            <person name="Daffonchio D."/>
        </authorList>
    </citation>
    <scope>NUCLEOTIDE SEQUENCE</scope>
    <source>
        <strain evidence="8">SuakinDeep_MAG55_1</strain>
    </source>
</reference>
<dbReference type="GO" id="GO:0030288">
    <property type="term" value="C:outer membrane-bounded periplasmic space"/>
    <property type="evidence" value="ECO:0007669"/>
    <property type="project" value="TreeGrafter"/>
</dbReference>
<evidence type="ECO:0000259" key="6">
    <source>
        <dbReference type="Pfam" id="PF25973"/>
    </source>
</evidence>
<dbReference type="EMBL" id="JAANXD010000068">
    <property type="protein sequence ID" value="MBS1258558.1"/>
    <property type="molecule type" value="Genomic_DNA"/>
</dbReference>
<sequence length="546" mass="61428">MSLVKVIFRLSIIILIWNLSIPLIIYHYYLKKEIVMKKNSKFLIFNMILLIGTFFSASLLSPFKDERIYADQKEKDNCCPPKRLWCKEHNVYEDECTICRPESGAKTEKSKQDPKRLWCNEHSVYEDECFICHPELKSKVATDVEMHKHDHGSAEASQNSNRLWCNEHGMYEDECGICQPQLTASLIPGKGLKVRLESTDSAVKAGVVTSFPDEDKAHAIHSILCQVSYNMNYLARITPLSAGVIQRVLVDVGASVSKDDALIEIVSSEIAGAKVDYLTALSNESLKELVYKREKGLLEKKITSQREFQQALAEYQVATNTTNTKHQQLLNYGFTGAEIKKIVETQSSSSILPIRAPFSGTIIERNAVIGEAVGLGDTLFSLADLSTMWLELSIPENMLLYFKVGSAVEASFDSIPGEKLHGDIIWLASSIDEDSRMLKARAIVQTPDFLLKHGMFGQVSLLPEQQNNVLHVPVESIQRFNKKSFLFIKLLDDLYEMRRVVPGIRHDDQIEIVEGISSDEEVVVAGSFTLKSEFLKSRLGEGCVHE</sequence>
<dbReference type="Gene3D" id="2.40.50.100">
    <property type="match status" value="1"/>
</dbReference>
<feature type="transmembrane region" description="Helical" evidence="3">
    <location>
        <begin position="42"/>
        <end position="63"/>
    </location>
</feature>
<gene>
    <name evidence="8" type="ORF">MAG551_01617</name>
</gene>
<dbReference type="InterPro" id="IPR058647">
    <property type="entry name" value="BSH_CzcB-like"/>
</dbReference>
<name>A0A941W3H0_9BACT</name>
<keyword evidence="3" id="KW-1133">Transmembrane helix</keyword>
<dbReference type="Gene3D" id="2.40.30.170">
    <property type="match status" value="1"/>
</dbReference>
<dbReference type="InterPro" id="IPR051909">
    <property type="entry name" value="MFP_Cation_Efflux"/>
</dbReference>
<dbReference type="NCBIfam" id="TIGR01730">
    <property type="entry name" value="RND_mfp"/>
    <property type="match status" value="1"/>
</dbReference>
<dbReference type="Gene3D" id="2.40.420.20">
    <property type="match status" value="1"/>
</dbReference>
<evidence type="ECO:0000313" key="9">
    <source>
        <dbReference type="Proteomes" id="UP000722750"/>
    </source>
</evidence>
<evidence type="ECO:0008006" key="10">
    <source>
        <dbReference type="Google" id="ProtNLM"/>
    </source>
</evidence>